<accession>A0ABS1L1U9</accession>
<reference evidence="1 2" key="1">
    <citation type="submission" date="2021-01" db="EMBL/GenBank/DDBJ databases">
        <title>Chryseolinea sp. Jin1 Genome sequencing and assembly.</title>
        <authorList>
            <person name="Kim I."/>
        </authorList>
    </citation>
    <scope>NUCLEOTIDE SEQUENCE [LARGE SCALE GENOMIC DNA]</scope>
    <source>
        <strain evidence="1 2">Jin1</strain>
    </source>
</reference>
<keyword evidence="2" id="KW-1185">Reference proteome</keyword>
<evidence type="ECO:0000313" key="1">
    <source>
        <dbReference type="EMBL" id="MBL0745550.1"/>
    </source>
</evidence>
<organism evidence="1 2">
    <name type="scientific">Chryseolinea lacunae</name>
    <dbReference type="NCBI Taxonomy" id="2801331"/>
    <lineage>
        <taxon>Bacteria</taxon>
        <taxon>Pseudomonadati</taxon>
        <taxon>Bacteroidota</taxon>
        <taxon>Cytophagia</taxon>
        <taxon>Cytophagales</taxon>
        <taxon>Fulvivirgaceae</taxon>
        <taxon>Chryseolinea</taxon>
    </lineage>
</organism>
<gene>
    <name evidence="1" type="ORF">JI741_30235</name>
</gene>
<name>A0ABS1L1U9_9BACT</name>
<sequence>MAITTMKAANIVMEIVQVVIGGAKYLHKTAIITPDGAKDMEKTANSMHKIAITAMKAANIVMEIVRVVIDGAKYLHKTAIITPDGAKDMEKTANSIT</sequence>
<comment type="caution">
    <text evidence="1">The sequence shown here is derived from an EMBL/GenBank/DDBJ whole genome shotgun (WGS) entry which is preliminary data.</text>
</comment>
<proteinExistence type="predicted"/>
<evidence type="ECO:0000313" key="2">
    <source>
        <dbReference type="Proteomes" id="UP000613030"/>
    </source>
</evidence>
<dbReference type="RefSeq" id="WP_202016038.1">
    <property type="nucleotide sequence ID" value="NZ_JAERRB010000017.1"/>
</dbReference>
<dbReference type="Proteomes" id="UP000613030">
    <property type="component" value="Unassembled WGS sequence"/>
</dbReference>
<dbReference type="EMBL" id="JAERRB010000017">
    <property type="protein sequence ID" value="MBL0745550.1"/>
    <property type="molecule type" value="Genomic_DNA"/>
</dbReference>
<protein>
    <submittedName>
        <fullName evidence="1">Uncharacterized protein</fullName>
    </submittedName>
</protein>